<feature type="compositionally biased region" description="Low complexity" evidence="13">
    <location>
        <begin position="326"/>
        <end position="340"/>
    </location>
</feature>
<evidence type="ECO:0000256" key="10">
    <source>
        <dbReference type="ARBA" id="ARBA00022833"/>
    </source>
</evidence>
<evidence type="ECO:0000256" key="5">
    <source>
        <dbReference type="ARBA" id="ARBA00022490"/>
    </source>
</evidence>
<keyword evidence="12" id="KW-0539">Nucleus</keyword>
<keyword evidence="7" id="KW-0479">Metal-binding</keyword>
<feature type="domain" description="MPN" evidence="14">
    <location>
        <begin position="70"/>
        <end position="228"/>
    </location>
</feature>
<sequence>MATKIDASLSSDVSMGAATASTSASTSATTASASASANAVDARYTFDTEALEDLRKKSPWKDNAKWFTGATVSPTAIVKMMTHCQSGVEKGVKKGGNPIEVMGLLLGRPDPITPHTLVVTDVFPLPIEGFETRVIADDEDVVNHMIALGESLETTRREKFMGWYHSHPFDLGPNSHCFLSQTDLSTQLQWQRAEDPHGNPFLAMVVDPLRSLAKNSPQLKAFRAYPPEFKSDVNNECPDGSIIAEEKIRLEKWGSCWSRYYELKVDYFMSKSARRVMDILTQNTWMRNLGTTPGLEIENKQQNPERINEIANKLEKVEVSALMAPSTAASSSGTTDTTSGGTKGSGTGSNASQTQNKFGKTCDGIADFASERIHESMVQVAKKNLFS</sequence>
<evidence type="ECO:0000256" key="7">
    <source>
        <dbReference type="ARBA" id="ARBA00022723"/>
    </source>
</evidence>
<evidence type="ECO:0000256" key="11">
    <source>
        <dbReference type="ARBA" id="ARBA00023049"/>
    </source>
</evidence>
<dbReference type="PANTHER" id="PTHR10410">
    <property type="entry name" value="EUKARYOTIC TRANSLATION INITIATION FACTOR 3 -RELATED"/>
    <property type="match status" value="1"/>
</dbReference>
<dbReference type="Pfam" id="PF01398">
    <property type="entry name" value="JAB"/>
    <property type="match status" value="1"/>
</dbReference>
<evidence type="ECO:0000256" key="6">
    <source>
        <dbReference type="ARBA" id="ARBA00022670"/>
    </source>
</evidence>
<dbReference type="SUPFAM" id="SSF102712">
    <property type="entry name" value="JAB1/MPN domain"/>
    <property type="match status" value="1"/>
</dbReference>
<dbReference type="GO" id="GO:0008237">
    <property type="term" value="F:metallopeptidase activity"/>
    <property type="evidence" value="ECO:0007669"/>
    <property type="project" value="UniProtKB-KW"/>
</dbReference>
<evidence type="ECO:0000256" key="3">
    <source>
        <dbReference type="ARBA" id="ARBA00006008"/>
    </source>
</evidence>
<evidence type="ECO:0000256" key="4">
    <source>
        <dbReference type="ARBA" id="ARBA00014880"/>
    </source>
</evidence>
<evidence type="ECO:0000256" key="13">
    <source>
        <dbReference type="SAM" id="MobiDB-lite"/>
    </source>
</evidence>
<comment type="similarity">
    <text evidence="3">Belongs to the peptidase M67A family. CSN5 subfamily.</text>
</comment>
<comment type="subcellular location">
    <subcellularLocation>
        <location evidence="2">Cytoplasm</location>
    </subcellularLocation>
    <subcellularLocation>
        <location evidence="1">Nucleus</location>
    </subcellularLocation>
</comment>
<dbReference type="GO" id="GO:0046872">
    <property type="term" value="F:metal ion binding"/>
    <property type="evidence" value="ECO:0007669"/>
    <property type="project" value="UniProtKB-KW"/>
</dbReference>
<dbReference type="FunFam" id="3.40.140.10:FF:000203">
    <property type="entry name" value="COP9 signalosome complex subunit 5"/>
    <property type="match status" value="1"/>
</dbReference>
<dbReference type="InterPro" id="IPR000555">
    <property type="entry name" value="JAMM/MPN+_dom"/>
</dbReference>
<dbReference type="GO" id="GO:0005737">
    <property type="term" value="C:cytoplasm"/>
    <property type="evidence" value="ECO:0007669"/>
    <property type="project" value="UniProtKB-SubCell"/>
</dbReference>
<keyword evidence="11" id="KW-0482">Metalloprotease</keyword>
<dbReference type="EMBL" id="HBIO01000128">
    <property type="protein sequence ID" value="CAE0455251.1"/>
    <property type="molecule type" value="Transcribed_RNA"/>
</dbReference>
<dbReference type="GO" id="GO:0008180">
    <property type="term" value="C:COP9 signalosome"/>
    <property type="evidence" value="ECO:0007669"/>
    <property type="project" value="UniProtKB-KW"/>
</dbReference>
<evidence type="ECO:0000256" key="12">
    <source>
        <dbReference type="ARBA" id="ARBA00023242"/>
    </source>
</evidence>
<dbReference type="PROSITE" id="PS50249">
    <property type="entry name" value="MPN"/>
    <property type="match status" value="1"/>
</dbReference>
<dbReference type="InterPro" id="IPR050242">
    <property type="entry name" value="JAMM_MPN+_peptidase_M67A"/>
</dbReference>
<keyword evidence="5" id="KW-0963">Cytoplasm</keyword>
<gene>
    <name evidence="15" type="ORF">CDEB00056_LOCUS92</name>
</gene>
<keyword evidence="10" id="KW-0862">Zinc</keyword>
<dbReference type="InterPro" id="IPR037518">
    <property type="entry name" value="MPN"/>
</dbReference>
<proteinExistence type="inferred from homology"/>
<reference evidence="15" key="1">
    <citation type="submission" date="2021-01" db="EMBL/GenBank/DDBJ databases">
        <authorList>
            <person name="Corre E."/>
            <person name="Pelletier E."/>
            <person name="Niang G."/>
            <person name="Scheremetjew M."/>
            <person name="Finn R."/>
            <person name="Kale V."/>
            <person name="Holt S."/>
            <person name="Cochrane G."/>
            <person name="Meng A."/>
            <person name="Brown T."/>
            <person name="Cohen L."/>
        </authorList>
    </citation>
    <scope>NUCLEOTIDE SEQUENCE</scope>
    <source>
        <strain evidence="15">MM31A-1</strain>
    </source>
</reference>
<dbReference type="GO" id="GO:0006508">
    <property type="term" value="P:proteolysis"/>
    <property type="evidence" value="ECO:0007669"/>
    <property type="project" value="UniProtKB-KW"/>
</dbReference>
<keyword evidence="6" id="KW-0645">Protease</keyword>
<dbReference type="SMART" id="SM00232">
    <property type="entry name" value="JAB_MPN"/>
    <property type="match status" value="1"/>
</dbReference>
<evidence type="ECO:0000256" key="1">
    <source>
        <dbReference type="ARBA" id="ARBA00004123"/>
    </source>
</evidence>
<feature type="region of interest" description="Disordered" evidence="13">
    <location>
        <begin position="324"/>
        <end position="356"/>
    </location>
</feature>
<organism evidence="15">
    <name type="scientific">Chaetoceros debilis</name>
    <dbReference type="NCBI Taxonomy" id="122233"/>
    <lineage>
        <taxon>Eukaryota</taxon>
        <taxon>Sar</taxon>
        <taxon>Stramenopiles</taxon>
        <taxon>Ochrophyta</taxon>
        <taxon>Bacillariophyta</taxon>
        <taxon>Coscinodiscophyceae</taxon>
        <taxon>Chaetocerotophycidae</taxon>
        <taxon>Chaetocerotales</taxon>
        <taxon>Chaetocerotaceae</taxon>
        <taxon>Chaetoceros</taxon>
    </lineage>
</organism>
<keyword evidence="9" id="KW-0378">Hydrolase</keyword>
<name>A0A7S3PTQ4_9STRA</name>
<evidence type="ECO:0000256" key="8">
    <source>
        <dbReference type="ARBA" id="ARBA00022790"/>
    </source>
</evidence>
<evidence type="ECO:0000256" key="2">
    <source>
        <dbReference type="ARBA" id="ARBA00004496"/>
    </source>
</evidence>
<dbReference type="AlphaFoldDB" id="A0A7S3PTQ4"/>
<evidence type="ECO:0000259" key="14">
    <source>
        <dbReference type="PROSITE" id="PS50249"/>
    </source>
</evidence>
<dbReference type="Gene3D" id="3.40.140.10">
    <property type="entry name" value="Cytidine Deaminase, domain 2"/>
    <property type="match status" value="1"/>
</dbReference>
<evidence type="ECO:0000256" key="9">
    <source>
        <dbReference type="ARBA" id="ARBA00022801"/>
    </source>
</evidence>
<protein>
    <recommendedName>
        <fullName evidence="4">COP9 signalosome complex subunit 5</fullName>
    </recommendedName>
</protein>
<accession>A0A7S3PTQ4</accession>
<keyword evidence="8" id="KW-0736">Signalosome</keyword>
<evidence type="ECO:0000313" key="15">
    <source>
        <dbReference type="EMBL" id="CAE0455251.1"/>
    </source>
</evidence>